<dbReference type="OrthoDB" id="27073at2759"/>
<feature type="domain" description="Cullin family profile" evidence="6">
    <location>
        <begin position="114"/>
        <end position="212"/>
    </location>
</feature>
<evidence type="ECO:0000313" key="8">
    <source>
        <dbReference type="Proteomes" id="UP000654075"/>
    </source>
</evidence>
<reference evidence="7" key="1">
    <citation type="submission" date="2021-02" db="EMBL/GenBank/DDBJ databases">
        <authorList>
            <person name="Dougan E. K."/>
            <person name="Rhodes N."/>
            <person name="Thang M."/>
            <person name="Chan C."/>
        </authorList>
    </citation>
    <scope>NUCLEOTIDE SEQUENCE</scope>
</reference>
<gene>
    <name evidence="7" type="ORF">PGLA1383_LOCUS9629</name>
</gene>
<dbReference type="EMBL" id="CAJNNV010004568">
    <property type="protein sequence ID" value="CAE8590926.1"/>
    <property type="molecule type" value="Genomic_DNA"/>
</dbReference>
<dbReference type="GO" id="GO:0006511">
    <property type="term" value="P:ubiquitin-dependent protein catabolic process"/>
    <property type="evidence" value="ECO:0007669"/>
    <property type="project" value="InterPro"/>
</dbReference>
<evidence type="ECO:0000256" key="5">
    <source>
        <dbReference type="RuleBase" id="RU003829"/>
    </source>
</evidence>
<keyword evidence="3" id="KW-0832">Ubl conjugation</keyword>
<protein>
    <recommendedName>
        <fullName evidence="6">Cullin family profile domain-containing protein</fullName>
    </recommendedName>
</protein>
<dbReference type="PANTHER" id="PTHR11932">
    <property type="entry name" value="CULLIN"/>
    <property type="match status" value="1"/>
</dbReference>
<keyword evidence="2" id="KW-1017">Isopeptide bond</keyword>
<dbReference type="Gene3D" id="1.20.1310.10">
    <property type="entry name" value="Cullin Repeats"/>
    <property type="match status" value="2"/>
</dbReference>
<dbReference type="PROSITE" id="PS50069">
    <property type="entry name" value="CULLIN_2"/>
    <property type="match status" value="1"/>
</dbReference>
<organism evidence="7 8">
    <name type="scientific">Polarella glacialis</name>
    <name type="common">Dinoflagellate</name>
    <dbReference type="NCBI Taxonomy" id="89957"/>
    <lineage>
        <taxon>Eukaryota</taxon>
        <taxon>Sar</taxon>
        <taxon>Alveolata</taxon>
        <taxon>Dinophyceae</taxon>
        <taxon>Suessiales</taxon>
        <taxon>Suessiaceae</taxon>
        <taxon>Polarella</taxon>
    </lineage>
</organism>
<evidence type="ECO:0000256" key="3">
    <source>
        <dbReference type="ARBA" id="ARBA00022843"/>
    </source>
</evidence>
<dbReference type="SUPFAM" id="SSF75632">
    <property type="entry name" value="Cullin homology domain"/>
    <property type="match status" value="1"/>
</dbReference>
<dbReference type="OMA" id="EMERVCH"/>
<dbReference type="FunFam" id="1.20.1310.10:FF:000002">
    <property type="entry name" value="cullin-3 isoform X1"/>
    <property type="match status" value="1"/>
</dbReference>
<feature type="non-terminal residue" evidence="7">
    <location>
        <position position="212"/>
    </location>
</feature>
<dbReference type="AlphaFoldDB" id="A0A813DZ06"/>
<dbReference type="InterPro" id="IPR036317">
    <property type="entry name" value="Cullin_homology_sf"/>
</dbReference>
<evidence type="ECO:0000256" key="2">
    <source>
        <dbReference type="ARBA" id="ARBA00022499"/>
    </source>
</evidence>
<dbReference type="SMART" id="SM00182">
    <property type="entry name" value="CULLIN"/>
    <property type="match status" value="1"/>
</dbReference>
<evidence type="ECO:0000313" key="7">
    <source>
        <dbReference type="EMBL" id="CAE8590926.1"/>
    </source>
</evidence>
<feature type="non-terminal residue" evidence="7">
    <location>
        <position position="1"/>
    </location>
</feature>
<dbReference type="SUPFAM" id="SSF74788">
    <property type="entry name" value="Cullin repeat-like"/>
    <property type="match status" value="1"/>
</dbReference>
<dbReference type="InterPro" id="IPR045093">
    <property type="entry name" value="Cullin"/>
</dbReference>
<evidence type="ECO:0000259" key="6">
    <source>
        <dbReference type="PROSITE" id="PS50069"/>
    </source>
</evidence>
<comment type="similarity">
    <text evidence="1 4 5">Belongs to the cullin family.</text>
</comment>
<proteinExistence type="inferred from homology"/>
<dbReference type="InterPro" id="IPR001373">
    <property type="entry name" value="Cullin_N"/>
</dbReference>
<name>A0A813DZ06_POLGL</name>
<sequence>DSHYKTLIHMENSGCAWMFDHDKVSDLERMYLLFSRVPQTLKEVQKVMMDRICEAGRDILNDPEKVKDPVSFISAILSLKHKYDQFVKDSFKESKDFQLALKQAFESFLNKDTRTAQYLSLFVDDMFRKGLKGMSSDVEVDASLEQVVTVFRFLQDKDVFENFYKQHLARRLLTGRSVSDEAEKSMISKLKSECGHQYTSKLEGMFQDMKLS</sequence>
<evidence type="ECO:0000256" key="1">
    <source>
        <dbReference type="ARBA" id="ARBA00006019"/>
    </source>
</evidence>
<dbReference type="InterPro" id="IPR016158">
    <property type="entry name" value="Cullin_homology"/>
</dbReference>
<comment type="caution">
    <text evidence="7">The sequence shown here is derived from an EMBL/GenBank/DDBJ whole genome shotgun (WGS) entry which is preliminary data.</text>
</comment>
<keyword evidence="8" id="KW-1185">Reference proteome</keyword>
<dbReference type="Pfam" id="PF00888">
    <property type="entry name" value="Cullin"/>
    <property type="match status" value="1"/>
</dbReference>
<evidence type="ECO:0000256" key="4">
    <source>
        <dbReference type="PROSITE-ProRule" id="PRU00330"/>
    </source>
</evidence>
<dbReference type="InterPro" id="IPR016159">
    <property type="entry name" value="Cullin_repeat-like_dom_sf"/>
</dbReference>
<accession>A0A813DZ06</accession>
<dbReference type="Proteomes" id="UP000654075">
    <property type="component" value="Unassembled WGS sequence"/>
</dbReference>
<dbReference type="GO" id="GO:0031625">
    <property type="term" value="F:ubiquitin protein ligase binding"/>
    <property type="evidence" value="ECO:0007669"/>
    <property type="project" value="InterPro"/>
</dbReference>